<dbReference type="AlphaFoldDB" id="A0A1D2J969"/>
<sequence length="142" mass="15928">MSSNLSILTLLCFRQSSLFPQETAHWALQVLLWNPNAPSGSLFHVSKESLASGQTSYRLVRNVNPMASSSLRALVEVASGVRLTDQMLDAHCISIAHDRSFDLVYNNSQRFCSQVLQRLVYNRVITQSQFDELALKGFQPLV</sequence>
<evidence type="ECO:0000313" key="2">
    <source>
        <dbReference type="Proteomes" id="UP000242814"/>
    </source>
</evidence>
<evidence type="ECO:0000313" key="1">
    <source>
        <dbReference type="EMBL" id="ODH20678.1"/>
    </source>
</evidence>
<dbReference type="VEuPathDB" id="FungiDB:PABG_05283"/>
<dbReference type="OMA" id="NNCQRFC"/>
<name>A0A1D2J969_PARBR</name>
<reference evidence="1 2" key="1">
    <citation type="submission" date="2016-06" db="EMBL/GenBank/DDBJ databases">
        <authorList>
            <person name="Kjaerup R.B."/>
            <person name="Dalgaard T.S."/>
            <person name="Juul-Madsen H.R."/>
        </authorList>
    </citation>
    <scope>NUCLEOTIDE SEQUENCE [LARGE SCALE GENOMIC DNA]</scope>
    <source>
        <strain evidence="1 2">Pb300</strain>
    </source>
</reference>
<dbReference type="OrthoDB" id="2798106at2759"/>
<organism evidence="1 2">
    <name type="scientific">Paracoccidioides brasiliensis</name>
    <dbReference type="NCBI Taxonomy" id="121759"/>
    <lineage>
        <taxon>Eukaryota</taxon>
        <taxon>Fungi</taxon>
        <taxon>Dikarya</taxon>
        <taxon>Ascomycota</taxon>
        <taxon>Pezizomycotina</taxon>
        <taxon>Eurotiomycetes</taxon>
        <taxon>Eurotiomycetidae</taxon>
        <taxon>Onygenales</taxon>
        <taxon>Ajellomycetaceae</taxon>
        <taxon>Paracoccidioides</taxon>
    </lineage>
</organism>
<dbReference type="EMBL" id="LZYO01000276">
    <property type="protein sequence ID" value="ODH20678.1"/>
    <property type="molecule type" value="Genomic_DNA"/>
</dbReference>
<dbReference type="Proteomes" id="UP000242814">
    <property type="component" value="Unassembled WGS sequence"/>
</dbReference>
<proteinExistence type="predicted"/>
<protein>
    <submittedName>
        <fullName evidence="1">Uncharacterized protein</fullName>
    </submittedName>
</protein>
<comment type="caution">
    <text evidence="1">The sequence shown here is derived from an EMBL/GenBank/DDBJ whole genome shotgun (WGS) entry which is preliminary data.</text>
</comment>
<dbReference type="VEuPathDB" id="FungiDB:PADG_06976"/>
<accession>A0A1D2J969</accession>
<gene>
    <name evidence="1" type="ORF">ACO22_05819</name>
</gene>